<dbReference type="Proteomes" id="UP000009168">
    <property type="component" value="Unassembled WGS sequence"/>
</dbReference>
<keyword evidence="4" id="KW-0274">FAD</keyword>
<comment type="cofactor">
    <cofactor evidence="1">
        <name>FAD</name>
        <dbReference type="ChEBI" id="CHEBI:57692"/>
    </cofactor>
</comment>
<dbReference type="RefSeq" id="XP_001007207.1">
    <property type="nucleotide sequence ID" value="XM_001007207.1"/>
</dbReference>
<evidence type="ECO:0000256" key="2">
    <source>
        <dbReference type="ARBA" id="ARBA00010989"/>
    </source>
</evidence>
<evidence type="ECO:0000259" key="6">
    <source>
        <dbReference type="Pfam" id="PF01266"/>
    </source>
</evidence>
<dbReference type="Gene3D" id="3.30.9.10">
    <property type="entry name" value="D-Amino Acid Oxidase, subunit A, domain 2"/>
    <property type="match status" value="1"/>
</dbReference>
<protein>
    <submittedName>
        <fullName evidence="7">Monomeric sarcosine oxidase</fullName>
    </submittedName>
</protein>
<keyword evidence="8" id="KW-1185">Reference proteome</keyword>
<evidence type="ECO:0000313" key="8">
    <source>
        <dbReference type="Proteomes" id="UP000009168"/>
    </source>
</evidence>
<dbReference type="AlphaFoldDB" id="Q22P49"/>
<dbReference type="HOGENOM" id="CLU_007884_2_1_1"/>
<dbReference type="KEGG" id="tet:TTHERM_00414420"/>
<dbReference type="SUPFAM" id="SSF54373">
    <property type="entry name" value="FAD-linked reductases, C-terminal domain"/>
    <property type="match status" value="1"/>
</dbReference>
<dbReference type="NCBIfam" id="NF008425">
    <property type="entry name" value="PRK11259.1"/>
    <property type="match status" value="1"/>
</dbReference>
<dbReference type="InterPro" id="IPR006076">
    <property type="entry name" value="FAD-dep_OxRdtase"/>
</dbReference>
<evidence type="ECO:0000313" key="7">
    <source>
        <dbReference type="EMBL" id="EAR86962.1"/>
    </source>
</evidence>
<dbReference type="Gene3D" id="3.50.50.60">
    <property type="entry name" value="FAD/NAD(P)-binding domain"/>
    <property type="match status" value="1"/>
</dbReference>
<comment type="similarity">
    <text evidence="2">Belongs to the MSOX/MTOX family.</text>
</comment>
<dbReference type="GO" id="GO:0050660">
    <property type="term" value="F:flavin adenine dinucleotide binding"/>
    <property type="evidence" value="ECO:0007669"/>
    <property type="project" value="InterPro"/>
</dbReference>
<dbReference type="GeneID" id="7834992"/>
<dbReference type="EMBL" id="GG662856">
    <property type="protein sequence ID" value="EAR86962.1"/>
    <property type="molecule type" value="Genomic_DNA"/>
</dbReference>
<sequence>MNTPQNSNFLYDVIVVGLGAHGSATFFHLAKQGLKVLGLERFELAHTQGSSHGDTRITRKMVFEHPVYVDLVTEAYEAFDELSKIANRPIFKQTGGLFMGKPDSDLVKQCLHVAKAKNLPIKILNSKQINQLNPQFDLQGKDDIVGVYDQEAGVLFPENCIQSFVEQGVKRYGGRVQTGTRYISHSIVPPPKEDPGSKTVHETVYEVVTDCGKFRTKKIVFSCGMWNTQIINAPLEIRKIQLFWFKVPENVNMDLDHCPIFMYEVDRNPLYYVYGFPNYQGSGIKVGFSPNQHNNITQSPDRPIRSVEPQEKTRIVHMMKEFLPNIGRQPVIDEKECFVTMAPDENFIIDFDPNDKNILYLSPCSAHGFKYSGGVGRLAARMIKHGRHEDQYSMFRLNRFENQNVQWSDLFIKQDLAYNPFSKYFQNPTPKL</sequence>
<keyword evidence="3" id="KW-0285">Flavoprotein</keyword>
<evidence type="ECO:0000256" key="1">
    <source>
        <dbReference type="ARBA" id="ARBA00001974"/>
    </source>
</evidence>
<dbReference type="STRING" id="312017.Q22P49"/>
<dbReference type="OrthoDB" id="288395at2759"/>
<dbReference type="eggNOG" id="KOG2820">
    <property type="taxonomic scope" value="Eukaryota"/>
</dbReference>
<dbReference type="OMA" id="VWIWGGE"/>
<accession>Q22P49</accession>
<evidence type="ECO:0000256" key="4">
    <source>
        <dbReference type="ARBA" id="ARBA00022827"/>
    </source>
</evidence>
<gene>
    <name evidence="7" type="ORF">TTHERM_00414420</name>
</gene>
<evidence type="ECO:0000256" key="3">
    <source>
        <dbReference type="ARBA" id="ARBA00022630"/>
    </source>
</evidence>
<dbReference type="SUPFAM" id="SSF51905">
    <property type="entry name" value="FAD/NAD(P)-binding domain"/>
    <property type="match status" value="1"/>
</dbReference>
<dbReference type="Pfam" id="PF01266">
    <property type="entry name" value="DAO"/>
    <property type="match status" value="1"/>
</dbReference>
<dbReference type="PANTHER" id="PTHR10961">
    <property type="entry name" value="PEROXISOMAL SARCOSINE OXIDASE"/>
    <property type="match status" value="1"/>
</dbReference>
<dbReference type="PANTHER" id="PTHR10961:SF7">
    <property type="entry name" value="FAD DEPENDENT OXIDOREDUCTASE DOMAIN-CONTAINING PROTEIN"/>
    <property type="match status" value="1"/>
</dbReference>
<dbReference type="GO" id="GO:0008115">
    <property type="term" value="F:sarcosine oxidase activity"/>
    <property type="evidence" value="ECO:0007669"/>
    <property type="project" value="TreeGrafter"/>
</dbReference>
<name>Q22P49_TETTS</name>
<feature type="domain" description="FAD dependent oxidoreductase" evidence="6">
    <location>
        <begin position="12"/>
        <end position="382"/>
    </location>
</feature>
<reference evidence="8" key="1">
    <citation type="journal article" date="2006" name="PLoS Biol.">
        <title>Macronuclear genome sequence of the ciliate Tetrahymena thermophila, a model eukaryote.</title>
        <authorList>
            <person name="Eisen J.A."/>
            <person name="Coyne R.S."/>
            <person name="Wu M."/>
            <person name="Wu D."/>
            <person name="Thiagarajan M."/>
            <person name="Wortman J.R."/>
            <person name="Badger J.H."/>
            <person name="Ren Q."/>
            <person name="Amedeo P."/>
            <person name="Jones K.M."/>
            <person name="Tallon L.J."/>
            <person name="Delcher A.L."/>
            <person name="Salzberg S.L."/>
            <person name="Silva J.C."/>
            <person name="Haas B.J."/>
            <person name="Majoros W.H."/>
            <person name="Farzad M."/>
            <person name="Carlton J.M."/>
            <person name="Smith R.K. Jr."/>
            <person name="Garg J."/>
            <person name="Pearlman R.E."/>
            <person name="Karrer K.M."/>
            <person name="Sun L."/>
            <person name="Manning G."/>
            <person name="Elde N.C."/>
            <person name="Turkewitz A.P."/>
            <person name="Asai D.J."/>
            <person name="Wilkes D.E."/>
            <person name="Wang Y."/>
            <person name="Cai H."/>
            <person name="Collins K."/>
            <person name="Stewart B.A."/>
            <person name="Lee S.R."/>
            <person name="Wilamowska K."/>
            <person name="Weinberg Z."/>
            <person name="Ruzzo W.L."/>
            <person name="Wloga D."/>
            <person name="Gaertig J."/>
            <person name="Frankel J."/>
            <person name="Tsao C.-C."/>
            <person name="Gorovsky M.A."/>
            <person name="Keeling P.J."/>
            <person name="Waller R.F."/>
            <person name="Patron N.J."/>
            <person name="Cherry J.M."/>
            <person name="Stover N.A."/>
            <person name="Krieger C.J."/>
            <person name="del Toro C."/>
            <person name="Ryder H.F."/>
            <person name="Williamson S.C."/>
            <person name="Barbeau R.A."/>
            <person name="Hamilton E.P."/>
            <person name="Orias E."/>
        </authorList>
    </citation>
    <scope>NUCLEOTIDE SEQUENCE [LARGE SCALE GENOMIC DNA]</scope>
    <source>
        <strain evidence="8">SB210</strain>
    </source>
</reference>
<organism evidence="7 8">
    <name type="scientific">Tetrahymena thermophila (strain SB210)</name>
    <dbReference type="NCBI Taxonomy" id="312017"/>
    <lineage>
        <taxon>Eukaryota</taxon>
        <taxon>Sar</taxon>
        <taxon>Alveolata</taxon>
        <taxon>Ciliophora</taxon>
        <taxon>Intramacronucleata</taxon>
        <taxon>Oligohymenophorea</taxon>
        <taxon>Hymenostomatida</taxon>
        <taxon>Tetrahymenina</taxon>
        <taxon>Tetrahymenidae</taxon>
        <taxon>Tetrahymena</taxon>
    </lineage>
</organism>
<dbReference type="InParanoid" id="Q22P49"/>
<evidence type="ECO:0000256" key="5">
    <source>
        <dbReference type="ARBA" id="ARBA00023002"/>
    </source>
</evidence>
<dbReference type="InterPro" id="IPR036188">
    <property type="entry name" value="FAD/NAD-bd_sf"/>
</dbReference>
<keyword evidence="5" id="KW-0560">Oxidoreductase</keyword>
<dbReference type="InterPro" id="IPR045170">
    <property type="entry name" value="MTOX"/>
</dbReference>
<proteinExistence type="inferred from homology"/>